<dbReference type="Proteomes" id="UP001141259">
    <property type="component" value="Unassembled WGS sequence"/>
</dbReference>
<dbReference type="AlphaFoldDB" id="A0A9X2VG45"/>
<dbReference type="PANTHER" id="PTHR24305">
    <property type="entry name" value="CYTOCHROME P450"/>
    <property type="match status" value="1"/>
</dbReference>
<dbReference type="SUPFAM" id="SSF48264">
    <property type="entry name" value="Cytochrome P450"/>
    <property type="match status" value="1"/>
</dbReference>
<dbReference type="PANTHER" id="PTHR24305:SF166">
    <property type="entry name" value="CYTOCHROME P450 12A4, MITOCHONDRIAL-RELATED"/>
    <property type="match status" value="1"/>
</dbReference>
<dbReference type="Gene3D" id="1.10.630.10">
    <property type="entry name" value="Cytochrome P450"/>
    <property type="match status" value="1"/>
</dbReference>
<reference evidence="5" key="1">
    <citation type="submission" date="2022-08" db="EMBL/GenBank/DDBJ databases">
        <authorList>
            <person name="Tistechok S."/>
            <person name="Samborskyy M."/>
            <person name="Roman I."/>
        </authorList>
    </citation>
    <scope>NUCLEOTIDE SEQUENCE</scope>
    <source>
        <strain evidence="5">DSM 103496</strain>
    </source>
</reference>
<evidence type="ECO:0000256" key="1">
    <source>
        <dbReference type="ARBA" id="ARBA00001971"/>
    </source>
</evidence>
<dbReference type="CDD" id="cd11049">
    <property type="entry name" value="CYP170A1-like"/>
    <property type="match status" value="1"/>
</dbReference>
<dbReference type="GO" id="GO:0004497">
    <property type="term" value="F:monooxygenase activity"/>
    <property type="evidence" value="ECO:0007669"/>
    <property type="project" value="UniProtKB-KW"/>
</dbReference>
<dbReference type="PRINTS" id="PR00463">
    <property type="entry name" value="EP450I"/>
</dbReference>
<evidence type="ECO:0000256" key="3">
    <source>
        <dbReference type="PIRSR" id="PIRSR602401-1"/>
    </source>
</evidence>
<evidence type="ECO:0000256" key="4">
    <source>
        <dbReference type="RuleBase" id="RU000461"/>
    </source>
</evidence>
<dbReference type="InterPro" id="IPR002401">
    <property type="entry name" value="Cyt_P450_E_grp-I"/>
</dbReference>
<dbReference type="Pfam" id="PF00067">
    <property type="entry name" value="p450"/>
    <property type="match status" value="1"/>
</dbReference>
<proteinExistence type="inferred from homology"/>
<keyword evidence="3 4" id="KW-0408">Iron</keyword>
<dbReference type="GO" id="GO:0005506">
    <property type="term" value="F:iron ion binding"/>
    <property type="evidence" value="ECO:0007669"/>
    <property type="project" value="InterPro"/>
</dbReference>
<evidence type="ECO:0000256" key="2">
    <source>
        <dbReference type="ARBA" id="ARBA00010617"/>
    </source>
</evidence>
<evidence type="ECO:0000313" key="6">
    <source>
        <dbReference type="Proteomes" id="UP001141259"/>
    </source>
</evidence>
<comment type="similarity">
    <text evidence="2 4">Belongs to the cytochrome P450 family.</text>
</comment>
<comment type="cofactor">
    <cofactor evidence="1 3">
        <name>heme</name>
        <dbReference type="ChEBI" id="CHEBI:30413"/>
    </cofactor>
</comment>
<keyword evidence="6" id="KW-1185">Reference proteome</keyword>
<dbReference type="EMBL" id="JANYMP010000001">
    <property type="protein sequence ID" value="MCS7475804.1"/>
    <property type="molecule type" value="Genomic_DNA"/>
</dbReference>
<evidence type="ECO:0000313" key="5">
    <source>
        <dbReference type="EMBL" id="MCS7475804.1"/>
    </source>
</evidence>
<keyword evidence="4" id="KW-0503">Monooxygenase</keyword>
<keyword evidence="3 4" id="KW-0479">Metal-binding</keyword>
<dbReference type="PRINTS" id="PR00385">
    <property type="entry name" value="P450"/>
</dbReference>
<dbReference type="GO" id="GO:0020037">
    <property type="term" value="F:heme binding"/>
    <property type="evidence" value="ECO:0007669"/>
    <property type="project" value="InterPro"/>
</dbReference>
<dbReference type="GO" id="GO:0016705">
    <property type="term" value="F:oxidoreductase activity, acting on paired donors, with incorporation or reduction of molecular oxygen"/>
    <property type="evidence" value="ECO:0007669"/>
    <property type="project" value="InterPro"/>
</dbReference>
<dbReference type="InterPro" id="IPR001128">
    <property type="entry name" value="Cyt_P450"/>
</dbReference>
<dbReference type="InterPro" id="IPR017972">
    <property type="entry name" value="Cyt_P450_CS"/>
</dbReference>
<name>A0A9X2VG45_9PSEU</name>
<dbReference type="PROSITE" id="PS00086">
    <property type="entry name" value="CYTOCHROME_P450"/>
    <property type="match status" value="1"/>
</dbReference>
<dbReference type="InterPro" id="IPR050121">
    <property type="entry name" value="Cytochrome_P450_monoxygenase"/>
</dbReference>
<keyword evidence="4" id="KW-0560">Oxidoreductase</keyword>
<protein>
    <submittedName>
        <fullName evidence="5">Cytochrome P450</fullName>
    </submittedName>
</protein>
<sequence length="439" mass="48329">MTAVVANAPGGLPLIGHLVPLVRDRLEFLRRLPAHGDLVRVRVGPWKALVVTSPELSHEVLRDDRTYDKGGYLFDRIRETGGNGLVSCAHRDHRRQRRLVQPSFHRDRLPGYVGVMSARLDEVLERWRDGGTVDVLADMQSVTARTMVPGGLSSSAVEEVVDDMNVVLAGVAWRSLLPKSLDRVPTPANRRYRRAQERLRRVVTTVIADHRAGGGDHADLLTGLLASCDPGDGTPGLSDDEVHDQVLTFLLAGTETTANVVGWALHLVSRHPGVERRLRAEAAEVLTGGDVTPDDLARLTLARHVVLETLRLYPPVFLLTRLVTKDVELGGHRLPAGSTVAYSPYVVQHRAEHFPNPESFVPDRWSDGEDPPRGAFLAFGGGARRCVGDTFGLLEATLMLSTITQRWSMRPLPRSRTRPATSLVLRPRALHLRSRAVPS</sequence>
<dbReference type="RefSeq" id="WP_259621307.1">
    <property type="nucleotide sequence ID" value="NZ_JANYMP010000001.1"/>
</dbReference>
<feature type="binding site" description="axial binding residue" evidence="3">
    <location>
        <position position="386"/>
    </location>
    <ligand>
        <name>heme</name>
        <dbReference type="ChEBI" id="CHEBI:30413"/>
    </ligand>
    <ligandPart>
        <name>Fe</name>
        <dbReference type="ChEBI" id="CHEBI:18248"/>
    </ligandPart>
</feature>
<comment type="caution">
    <text evidence="5">The sequence shown here is derived from an EMBL/GenBank/DDBJ whole genome shotgun (WGS) entry which is preliminary data.</text>
</comment>
<keyword evidence="3 4" id="KW-0349">Heme</keyword>
<organism evidence="5 6">
    <name type="scientific">Umezawaea endophytica</name>
    <dbReference type="NCBI Taxonomy" id="1654476"/>
    <lineage>
        <taxon>Bacteria</taxon>
        <taxon>Bacillati</taxon>
        <taxon>Actinomycetota</taxon>
        <taxon>Actinomycetes</taxon>
        <taxon>Pseudonocardiales</taxon>
        <taxon>Pseudonocardiaceae</taxon>
        <taxon>Umezawaea</taxon>
    </lineage>
</organism>
<accession>A0A9X2VG45</accession>
<dbReference type="InterPro" id="IPR036396">
    <property type="entry name" value="Cyt_P450_sf"/>
</dbReference>
<gene>
    <name evidence="5" type="ORF">NZH93_02985</name>
</gene>